<dbReference type="EMBL" id="RCMG01000143">
    <property type="protein sequence ID" value="KAG2861826.1"/>
    <property type="molecule type" value="Genomic_DNA"/>
</dbReference>
<organism evidence="4 5">
    <name type="scientific">Phytophthora cactorum</name>
    <dbReference type="NCBI Taxonomy" id="29920"/>
    <lineage>
        <taxon>Eukaryota</taxon>
        <taxon>Sar</taxon>
        <taxon>Stramenopiles</taxon>
        <taxon>Oomycota</taxon>
        <taxon>Peronosporomycetes</taxon>
        <taxon>Peronosporales</taxon>
        <taxon>Peronosporaceae</taxon>
        <taxon>Phytophthora</taxon>
    </lineage>
</organism>
<dbReference type="Proteomes" id="UP000735874">
    <property type="component" value="Unassembled WGS sequence"/>
</dbReference>
<evidence type="ECO:0000256" key="1">
    <source>
        <dbReference type="SAM" id="MobiDB-lite"/>
    </source>
</evidence>
<feature type="region of interest" description="Disordered" evidence="1">
    <location>
        <begin position="108"/>
        <end position="149"/>
    </location>
</feature>
<reference evidence="4" key="1">
    <citation type="submission" date="2018-05" db="EMBL/GenBank/DDBJ databases">
        <title>Effector identification in a new, highly contiguous assembly of the strawberry crown rot pathogen Phytophthora cactorum.</title>
        <authorList>
            <person name="Armitage A.D."/>
            <person name="Nellist C.F."/>
            <person name="Bates H."/>
            <person name="Vickerstaff R.J."/>
            <person name="Harrison R.J."/>
        </authorList>
    </citation>
    <scope>NUCLEOTIDE SEQUENCE</scope>
    <source>
        <strain evidence="2">15-7</strain>
        <strain evidence="3">4040</strain>
        <strain evidence="4">P421</strain>
    </source>
</reference>
<evidence type="ECO:0000313" key="2">
    <source>
        <dbReference type="EMBL" id="KAG2861826.1"/>
    </source>
</evidence>
<comment type="caution">
    <text evidence="4">The sequence shown here is derived from an EMBL/GenBank/DDBJ whole genome shotgun (WGS) entry which is preliminary data.</text>
</comment>
<feature type="region of interest" description="Disordered" evidence="1">
    <location>
        <begin position="63"/>
        <end position="83"/>
    </location>
</feature>
<dbReference type="EMBL" id="RCMK01000233">
    <property type="protein sequence ID" value="KAG2942234.1"/>
    <property type="molecule type" value="Genomic_DNA"/>
</dbReference>
<sequence length="244" mass="26754">MTRWNTETRTAFMRTLESREATHERMSLSALAAKICALSCDADRQCCFVHHLEGCESSRGCGVPRPSASGWRRPTSETSLSDSERREIARYQHAFRYYMRTQGVRRGLEPRPVEDLPPLRGLPRTPPRSPERRPAGLRKAPSYRRSDPASAQDIRWGVARLSSWRRIASTFWRTLAARSTRGAGPSRWNRPPGGLCERAASGSSCSAFGATGARECEAASPGVSTSGFGLRAVAVGSLGMVAGE</sequence>
<dbReference type="AlphaFoldDB" id="A0A8T1HAK8"/>
<accession>A0A8T1HAK8</accession>
<dbReference type="EMBL" id="RCMV01001301">
    <property type="protein sequence ID" value="KAG3209270.1"/>
    <property type="molecule type" value="Genomic_DNA"/>
</dbReference>
<evidence type="ECO:0000313" key="5">
    <source>
        <dbReference type="Proteomes" id="UP000760860"/>
    </source>
</evidence>
<proteinExistence type="predicted"/>
<dbReference type="Proteomes" id="UP000736787">
    <property type="component" value="Unassembled WGS sequence"/>
</dbReference>
<dbReference type="VEuPathDB" id="FungiDB:PC110_g9615"/>
<protein>
    <submittedName>
        <fullName evidence="4">Uncharacterized protein</fullName>
    </submittedName>
</protein>
<name>A0A8T1HAK8_9STRA</name>
<evidence type="ECO:0000313" key="3">
    <source>
        <dbReference type="EMBL" id="KAG2942234.1"/>
    </source>
</evidence>
<gene>
    <name evidence="2" type="ORF">PC113_g6837</name>
    <name evidence="3" type="ORF">PC117_g9893</name>
    <name evidence="4" type="ORF">PC129_g19716</name>
</gene>
<dbReference type="Proteomes" id="UP000760860">
    <property type="component" value="Unassembled WGS sequence"/>
</dbReference>
<evidence type="ECO:0000313" key="4">
    <source>
        <dbReference type="EMBL" id="KAG3209270.1"/>
    </source>
</evidence>